<comment type="caution">
    <text evidence="2">The sequence shown here is derived from an EMBL/GenBank/DDBJ whole genome shotgun (WGS) entry which is preliminary data.</text>
</comment>
<sequence>MSDSCYPSDDLETSCFSDIYQTYKHLPEPFKSFNEEEGKFIYDEIMKAPHLPSGVSKKDKDPKFFRSILIYHLSENTKELVAWIEDHKSFLFRSGHMTTKDQILILEILFYHGFCKNTIHYSSLFQLYSLMGIFLKFNEKQIQLKLDWKPVYNMLYAITLNKKINRNMMTYQEDSGNIYNRLEILCFKLKKYFSKDASKQICDLLLDVFNPDLYEEDNDHGPKELGGYSVRLTKMIAFVFLIPIHPENTSEEEIKTWLPKVMEFWKDSPFSNYLRHMLINLLAQIYIHFKGIDLSEYYDMISFHFYNTFCGCFTINNKKPFEKILLPISLGRVIIWGYKPIKYLQKNPSLTNFNFEILFERFLDDLHPESGVENENFMRLIKFVSSTLCDRVKCEKQQKAEEKEVDASLFLEKEDILYFINVLKPYLDLATQGHTSLSFLARTIKNLVLLDCDSILSMYIFQNFCELSDLVNIKFLSLLGDVVVGAILNPETNSKYKYKFIQNSIEYLLEQIKLNDSNILRFVIFIFNIIWAAFPVLPKEWGKDLIESSHKGVTYSKYMKSIKSKNPQEYQFYRLYEKIHEYAVEYFHMLTKAMNADLSISNEIIKGFKYLLNAMPPEIFQPLGIGLVENSDICNSKSILGRVVNNIACRNSDTANEMLNLCIDHHMLEKDEETGEDTLVSYKFDTNDYYIHIISSAAYRYKEGAKAYIKKLTTLFKLITEHFEEDKHKNDFENLLRALISPFTRLNVKFPWIVAADLWEEKEFQLNLWNKIGDLYCKKIPINLEYITEEDIQIAINVIKDYIFPWVKGLAEKCKDKNQIKTVSIILCDLYSHICTLFPLKRPNSKEDLKNDTDMECDPTPDGSDFDPGSKKDFTSYYYRKMGISESTVDQLREIEREIFNINEILHSKVIIDDVKKRNEEIICNIGSVYKQIIQCNVLSVKSFTFNENSTLYSSLDNKKFKRQPTSYFEAMSTITSKLISSVRGEFLPENDLFMKSLNRCYEYEHYLCQIPSFQMQGKLGYTPKLVRFFPENSKFHFEKMDEILEDIIKCVKSLLGQDEIEKKDQDHLCGLMMLYDSYLNIKFEFNSERTKIMIDLFFLSKGIKMQTLRALLWSFCYRGISTPIKNEEFEHELEIENPLACFSQSSLELLEQAKIDVGEEVEIRNLCVQQREKAKEEIVQSLVSLIQKHHVDQHQDDAIFDLFERWSKFFKNSLHELIELNNYIFFRVSSVLPSVRLKAFNLIYKSYQMKIEYVEKKNSTNEEEGPEEFNHKAPFSLLDFEVQKTDKVHAFIMDQKEIFARNIIEMIMTDCGVKQDRKLISEEEGRKAVKTTIRKGKKKRTIIKLPSDKISRLFKVFYNIFNYYGVELFKDSFYPIIQEYIEKGFEDKEHQSVWKVIIFDILGAFMKTFEKYYNQDPELYNQIPFMMYELYDPKMSKELKNLYPSTLQECYFLAKIEKLDSFLKMLIEDIPHDSSLKTDKSIQMFNTISVIFSWRSVPYMRLLLERILSYDQSKLKVPANFQEEIPDRLRLIMHKNFDEICLLMSRYIYLCYKSTDGQSEENQQTIGKILEFLKDANIEMGQCSQQVLENTSSNIALFYANYFKSRINNDKLIDFCRAFQDLLIICEERAVKEEISDKYSNVLGILLKSNENIEMRRQMQQDMIKYFKHEAWRVRLRCTLVYHICNQHIIEDINITQSTIGLAIEMLEDENLKVCIVALGILVSSFKRNTDKIPSLTEEHKSKAMTILSQLKSIKGKTEESKKLSRKLKVHALIILGILEYHEFTLELWVTELALLLHKLIPFVPQIKYDILNYFTNFKKTHQQLVVFQESKYTNCSSETSSDSCGESPNELLENLKEIFSINSNHFIAY</sequence>
<protein>
    <submittedName>
        <fullName evidence="2">Uncharacterized protein</fullName>
    </submittedName>
</protein>
<dbReference type="GO" id="GO:0005829">
    <property type="term" value="C:cytosol"/>
    <property type="evidence" value="ECO:0007669"/>
    <property type="project" value="TreeGrafter"/>
</dbReference>
<organism evidence="2 3">
    <name type="scientific">Euplotes crassus</name>
    <dbReference type="NCBI Taxonomy" id="5936"/>
    <lineage>
        <taxon>Eukaryota</taxon>
        <taxon>Sar</taxon>
        <taxon>Alveolata</taxon>
        <taxon>Ciliophora</taxon>
        <taxon>Intramacronucleata</taxon>
        <taxon>Spirotrichea</taxon>
        <taxon>Hypotrichia</taxon>
        <taxon>Euplotida</taxon>
        <taxon>Euplotidae</taxon>
        <taxon>Moneuplotes</taxon>
    </lineage>
</organism>
<evidence type="ECO:0000313" key="2">
    <source>
        <dbReference type="EMBL" id="CAI2383914.1"/>
    </source>
</evidence>
<dbReference type="InterPro" id="IPR035309">
    <property type="entry name" value="PSME4"/>
</dbReference>
<accession>A0AAD2D7A7</accession>
<proteinExistence type="predicted"/>
<evidence type="ECO:0000256" key="1">
    <source>
        <dbReference type="SAM" id="MobiDB-lite"/>
    </source>
</evidence>
<reference evidence="2" key="1">
    <citation type="submission" date="2023-07" db="EMBL/GenBank/DDBJ databases">
        <authorList>
            <consortium name="AG Swart"/>
            <person name="Singh M."/>
            <person name="Singh A."/>
            <person name="Seah K."/>
            <person name="Emmerich C."/>
        </authorList>
    </citation>
    <scope>NUCLEOTIDE SEQUENCE</scope>
    <source>
        <strain evidence="2">DP1</strain>
    </source>
</reference>
<gene>
    <name evidence="2" type="ORF">ECRASSUSDP1_LOCUS25430</name>
</gene>
<dbReference type="Proteomes" id="UP001295684">
    <property type="component" value="Unassembled WGS sequence"/>
</dbReference>
<name>A0AAD2D7A7_EUPCR</name>
<dbReference type="PANTHER" id="PTHR32170">
    <property type="entry name" value="PROTEASOME ACTIVATOR COMPLEX SUBUNIT 4"/>
    <property type="match status" value="1"/>
</dbReference>
<dbReference type="GO" id="GO:0016504">
    <property type="term" value="F:peptidase activator activity"/>
    <property type="evidence" value="ECO:0007669"/>
    <property type="project" value="InterPro"/>
</dbReference>
<dbReference type="GO" id="GO:0010499">
    <property type="term" value="P:proteasomal ubiquitin-independent protein catabolic process"/>
    <property type="evidence" value="ECO:0007669"/>
    <property type="project" value="TreeGrafter"/>
</dbReference>
<dbReference type="GO" id="GO:0070628">
    <property type="term" value="F:proteasome binding"/>
    <property type="evidence" value="ECO:0007669"/>
    <property type="project" value="InterPro"/>
</dbReference>
<dbReference type="EMBL" id="CAMPGE010026221">
    <property type="protein sequence ID" value="CAI2383914.1"/>
    <property type="molecule type" value="Genomic_DNA"/>
</dbReference>
<feature type="region of interest" description="Disordered" evidence="1">
    <location>
        <begin position="848"/>
        <end position="869"/>
    </location>
</feature>
<dbReference type="GO" id="GO:0005634">
    <property type="term" value="C:nucleus"/>
    <property type="evidence" value="ECO:0007669"/>
    <property type="project" value="TreeGrafter"/>
</dbReference>
<keyword evidence="3" id="KW-1185">Reference proteome</keyword>
<dbReference type="PANTHER" id="PTHR32170:SF3">
    <property type="entry name" value="PROTEASOME ACTIVATOR COMPLEX SUBUNIT 4"/>
    <property type="match status" value="1"/>
</dbReference>
<evidence type="ECO:0000313" key="3">
    <source>
        <dbReference type="Proteomes" id="UP001295684"/>
    </source>
</evidence>